<evidence type="ECO:0000313" key="2">
    <source>
        <dbReference type="Proteomes" id="UP000001542"/>
    </source>
</evidence>
<proteinExistence type="predicted"/>
<dbReference type="RefSeq" id="XP_001315865.1">
    <property type="nucleotide sequence ID" value="XM_001315830.1"/>
</dbReference>
<name>A2EUQ4_TRIV3</name>
<dbReference type="VEuPathDB" id="TrichDB:TVAG_161810"/>
<reference evidence="1" key="2">
    <citation type="journal article" date="2007" name="Science">
        <title>Draft genome sequence of the sexually transmitted pathogen Trichomonas vaginalis.</title>
        <authorList>
            <person name="Carlton J.M."/>
            <person name="Hirt R.P."/>
            <person name="Silva J.C."/>
            <person name="Delcher A.L."/>
            <person name="Schatz M."/>
            <person name="Zhao Q."/>
            <person name="Wortman J.R."/>
            <person name="Bidwell S.L."/>
            <person name="Alsmark U.C.M."/>
            <person name="Besteiro S."/>
            <person name="Sicheritz-Ponten T."/>
            <person name="Noel C.J."/>
            <person name="Dacks J.B."/>
            <person name="Foster P.G."/>
            <person name="Simillion C."/>
            <person name="Van de Peer Y."/>
            <person name="Miranda-Saavedra D."/>
            <person name="Barton G.J."/>
            <person name="Westrop G.D."/>
            <person name="Mueller S."/>
            <person name="Dessi D."/>
            <person name="Fiori P.L."/>
            <person name="Ren Q."/>
            <person name="Paulsen I."/>
            <person name="Zhang H."/>
            <person name="Bastida-Corcuera F.D."/>
            <person name="Simoes-Barbosa A."/>
            <person name="Brown M.T."/>
            <person name="Hayes R.D."/>
            <person name="Mukherjee M."/>
            <person name="Okumura C.Y."/>
            <person name="Schneider R."/>
            <person name="Smith A.J."/>
            <person name="Vanacova S."/>
            <person name="Villalvazo M."/>
            <person name="Haas B.J."/>
            <person name="Pertea M."/>
            <person name="Feldblyum T.V."/>
            <person name="Utterback T.R."/>
            <person name="Shu C.L."/>
            <person name="Osoegawa K."/>
            <person name="de Jong P.J."/>
            <person name="Hrdy I."/>
            <person name="Horvathova L."/>
            <person name="Zubacova Z."/>
            <person name="Dolezal P."/>
            <person name="Malik S.B."/>
            <person name="Logsdon J.M. Jr."/>
            <person name="Henze K."/>
            <person name="Gupta A."/>
            <person name="Wang C.C."/>
            <person name="Dunne R.L."/>
            <person name="Upcroft J.A."/>
            <person name="Upcroft P."/>
            <person name="White O."/>
            <person name="Salzberg S.L."/>
            <person name="Tang P."/>
            <person name="Chiu C.-H."/>
            <person name="Lee Y.-S."/>
            <person name="Embley T.M."/>
            <person name="Coombs G.H."/>
            <person name="Mottram J.C."/>
            <person name="Tachezy J."/>
            <person name="Fraser-Liggett C.M."/>
            <person name="Johnson P.J."/>
        </authorList>
    </citation>
    <scope>NUCLEOTIDE SEQUENCE [LARGE SCALE GENOMIC DNA]</scope>
    <source>
        <strain evidence="1">G3</strain>
    </source>
</reference>
<dbReference type="InParanoid" id="A2EUQ4"/>
<reference evidence="1" key="1">
    <citation type="submission" date="2006-10" db="EMBL/GenBank/DDBJ databases">
        <authorList>
            <person name="Amadeo P."/>
            <person name="Zhao Q."/>
            <person name="Wortman J."/>
            <person name="Fraser-Liggett C."/>
            <person name="Carlton J."/>
        </authorList>
    </citation>
    <scope>NUCLEOTIDE SEQUENCE</scope>
    <source>
        <strain evidence="1">G3</strain>
    </source>
</reference>
<dbReference type="VEuPathDB" id="TrichDB:TVAGG3_0255910"/>
<dbReference type="KEGG" id="tva:4761488"/>
<dbReference type="Proteomes" id="UP000001542">
    <property type="component" value="Unassembled WGS sequence"/>
</dbReference>
<keyword evidence="2" id="KW-1185">Reference proteome</keyword>
<dbReference type="EMBL" id="DS113499">
    <property type="protein sequence ID" value="EAY03642.1"/>
    <property type="molecule type" value="Genomic_DNA"/>
</dbReference>
<gene>
    <name evidence="1" type="ORF">TVAG_161810</name>
</gene>
<organism evidence="1 2">
    <name type="scientific">Trichomonas vaginalis (strain ATCC PRA-98 / G3)</name>
    <dbReference type="NCBI Taxonomy" id="412133"/>
    <lineage>
        <taxon>Eukaryota</taxon>
        <taxon>Metamonada</taxon>
        <taxon>Parabasalia</taxon>
        <taxon>Trichomonadida</taxon>
        <taxon>Trichomonadidae</taxon>
        <taxon>Trichomonas</taxon>
    </lineage>
</organism>
<evidence type="ECO:0000313" key="1">
    <source>
        <dbReference type="EMBL" id="EAY03642.1"/>
    </source>
</evidence>
<protein>
    <submittedName>
        <fullName evidence="1">Uncharacterized protein</fullName>
    </submittedName>
</protein>
<accession>A2EUQ4</accession>
<sequence>MSYETMKMVSTFKIDYANFEAGPIDVFSINNIHALIYKNASETTFIFAETNSQITFLTPFEYQNHFLYPIGPLLIFYIPKKFIAIIDSSCDNDYVFSYDERLCQLDFETKIIKLVNKPKIVFLEDKLQFAFIDIKWDLLYLFLDGNNLKTWQFVAHILTYSFISNYAAVLIPQAIHINMPHLLIPFISEYAISNIYQLLLKDFNPSQLAYVSYRFTSNNSFKQIHENLLRPYFDELLKDVKISEMQMSSELLTEYDKHYSPNGFTSMTFISILLLFALNNKIPQSKLPYPICETNFPLFNFITPSNETRKAMKDVKMKNFEITYFVKMIYCIENIPKLPVEIDYLDLLRSASIFQSAKYDTLPYSEKEFQKFQKLARQMFPTCAKLFLARFGCFQKFEGQDETEIKIWMRSSSAQTAPQINSYFPPPKLAHQYTDLEAEDNNLFEPLEKCIKIAALNDKIIPPKMINSYSFENLESLYC</sequence>
<dbReference type="AlphaFoldDB" id="A2EUQ4"/>